<proteinExistence type="predicted"/>
<keyword evidence="3" id="KW-1185">Reference proteome</keyword>
<evidence type="ECO:0000256" key="1">
    <source>
        <dbReference type="SAM" id="MobiDB-lite"/>
    </source>
</evidence>
<evidence type="ECO:0008006" key="4">
    <source>
        <dbReference type="Google" id="ProtNLM"/>
    </source>
</evidence>
<feature type="compositionally biased region" description="Polar residues" evidence="1">
    <location>
        <begin position="49"/>
        <end position="61"/>
    </location>
</feature>
<dbReference type="EMBL" id="JACGWO010000005">
    <property type="protein sequence ID" value="KAK4427834.1"/>
    <property type="molecule type" value="Genomic_DNA"/>
</dbReference>
<organism evidence="2 3">
    <name type="scientific">Sesamum alatum</name>
    <dbReference type="NCBI Taxonomy" id="300844"/>
    <lineage>
        <taxon>Eukaryota</taxon>
        <taxon>Viridiplantae</taxon>
        <taxon>Streptophyta</taxon>
        <taxon>Embryophyta</taxon>
        <taxon>Tracheophyta</taxon>
        <taxon>Spermatophyta</taxon>
        <taxon>Magnoliopsida</taxon>
        <taxon>eudicotyledons</taxon>
        <taxon>Gunneridae</taxon>
        <taxon>Pentapetalae</taxon>
        <taxon>asterids</taxon>
        <taxon>lamiids</taxon>
        <taxon>Lamiales</taxon>
        <taxon>Pedaliaceae</taxon>
        <taxon>Sesamum</taxon>
    </lineage>
</organism>
<sequence>MSYQSRRILTPGGASRKRKEREVFYSATSSKSLPPPTAVSRGVSGAHPATTSSRAAEQQPLSSNRLLAGYMAYEFLTKGTLFGQKFDPARAEAVPVNSADSKRNRQTQSQSQSLVQPSAEAEPSVKSKPQSYAEVANLLKSDGAHIPGVVNPTQLARWIQM</sequence>
<reference evidence="2" key="1">
    <citation type="submission" date="2020-06" db="EMBL/GenBank/DDBJ databases">
        <authorList>
            <person name="Li T."/>
            <person name="Hu X."/>
            <person name="Zhang T."/>
            <person name="Song X."/>
            <person name="Zhang H."/>
            <person name="Dai N."/>
            <person name="Sheng W."/>
            <person name="Hou X."/>
            <person name="Wei L."/>
        </authorList>
    </citation>
    <scope>NUCLEOTIDE SEQUENCE</scope>
    <source>
        <strain evidence="2">3651</strain>
        <tissue evidence="2">Leaf</tissue>
    </source>
</reference>
<gene>
    <name evidence="2" type="ORF">Salat_1552400</name>
</gene>
<protein>
    <recommendedName>
        <fullName evidence="4">Embryo sac development arrest 6</fullName>
    </recommendedName>
</protein>
<name>A0AAE2CMZ3_9LAMI</name>
<dbReference type="PANTHER" id="PTHR34657">
    <property type="entry name" value="EMBRYO SAC DEVELOPMENT ARREST 6"/>
    <property type="match status" value="1"/>
</dbReference>
<reference evidence="2" key="2">
    <citation type="journal article" date="2024" name="Plant">
        <title>Genomic evolution and insights into agronomic trait innovations of Sesamum species.</title>
        <authorList>
            <person name="Miao H."/>
            <person name="Wang L."/>
            <person name="Qu L."/>
            <person name="Liu H."/>
            <person name="Sun Y."/>
            <person name="Le M."/>
            <person name="Wang Q."/>
            <person name="Wei S."/>
            <person name="Zheng Y."/>
            <person name="Lin W."/>
            <person name="Duan Y."/>
            <person name="Cao H."/>
            <person name="Xiong S."/>
            <person name="Wang X."/>
            <person name="Wei L."/>
            <person name="Li C."/>
            <person name="Ma Q."/>
            <person name="Ju M."/>
            <person name="Zhao R."/>
            <person name="Li G."/>
            <person name="Mu C."/>
            <person name="Tian Q."/>
            <person name="Mei H."/>
            <person name="Zhang T."/>
            <person name="Gao T."/>
            <person name="Zhang H."/>
        </authorList>
    </citation>
    <scope>NUCLEOTIDE SEQUENCE</scope>
    <source>
        <strain evidence="2">3651</strain>
    </source>
</reference>
<feature type="region of interest" description="Disordered" evidence="1">
    <location>
        <begin position="93"/>
        <end position="130"/>
    </location>
</feature>
<feature type="region of interest" description="Disordered" evidence="1">
    <location>
        <begin position="1"/>
        <end position="61"/>
    </location>
</feature>
<dbReference type="Proteomes" id="UP001293254">
    <property type="component" value="Unassembled WGS sequence"/>
</dbReference>
<comment type="caution">
    <text evidence="2">The sequence shown here is derived from an EMBL/GenBank/DDBJ whole genome shotgun (WGS) entry which is preliminary data.</text>
</comment>
<evidence type="ECO:0000313" key="2">
    <source>
        <dbReference type="EMBL" id="KAK4427834.1"/>
    </source>
</evidence>
<evidence type="ECO:0000313" key="3">
    <source>
        <dbReference type="Proteomes" id="UP001293254"/>
    </source>
</evidence>
<dbReference type="AlphaFoldDB" id="A0AAE2CMZ3"/>
<feature type="compositionally biased region" description="Polar residues" evidence="1">
    <location>
        <begin position="106"/>
        <end position="116"/>
    </location>
</feature>
<dbReference type="PANTHER" id="PTHR34657:SF4">
    <property type="entry name" value="EMBRYO SAC DEVELOPMENT ARREST 6"/>
    <property type="match status" value="1"/>
</dbReference>
<accession>A0AAE2CMZ3</accession>